<evidence type="ECO:0000256" key="2">
    <source>
        <dbReference type="ARBA" id="ARBA00022694"/>
    </source>
</evidence>
<dbReference type="NCBIfam" id="TIGR00188">
    <property type="entry name" value="rnpA"/>
    <property type="match status" value="1"/>
</dbReference>
<dbReference type="SUPFAM" id="SSF54211">
    <property type="entry name" value="Ribosomal protein S5 domain 2-like"/>
    <property type="match status" value="1"/>
</dbReference>
<evidence type="ECO:0000313" key="7">
    <source>
        <dbReference type="EMBL" id="CAB4946178.1"/>
    </source>
</evidence>
<dbReference type="Gene3D" id="3.30.230.10">
    <property type="match status" value="1"/>
</dbReference>
<dbReference type="HAMAP" id="MF_00227">
    <property type="entry name" value="RNase_P"/>
    <property type="match status" value="1"/>
</dbReference>
<evidence type="ECO:0000256" key="6">
    <source>
        <dbReference type="ARBA" id="ARBA00022884"/>
    </source>
</evidence>
<sequence length="116" mass="13078">MLARENRLTSAADFKSTMKQGQKQISDHVIVYLKRDEAEPHARFGFIVGKPVAGAVGRNLVKRRLRAIARELLLTNPAEYLTVVRALPGAAEIDWNRLHEEVLSAFEKAKQKRTKA</sequence>
<dbReference type="InterPro" id="IPR020539">
    <property type="entry name" value="RNase_P_CS"/>
</dbReference>
<accession>A0A6J7JR19</accession>
<dbReference type="AlphaFoldDB" id="A0A6J7JR19"/>
<evidence type="ECO:0000256" key="5">
    <source>
        <dbReference type="ARBA" id="ARBA00022801"/>
    </source>
</evidence>
<dbReference type="InterPro" id="IPR000100">
    <property type="entry name" value="RNase_P"/>
</dbReference>
<keyword evidence="3" id="KW-0540">Nuclease</keyword>
<evidence type="ECO:0000256" key="1">
    <source>
        <dbReference type="ARBA" id="ARBA00002663"/>
    </source>
</evidence>
<keyword evidence="4" id="KW-0255">Endonuclease</keyword>
<comment type="function">
    <text evidence="1">RNaseP catalyzes the removal of the 5'-leader sequence from pre-tRNA to produce the mature 5'-terminus. It can also cleave other RNA substrates such as 4.5S RNA. The protein component plays an auxiliary but essential role in vivo by binding to the 5'-leader sequence and broadening the substrate specificity of the ribozyme.</text>
</comment>
<keyword evidence="6" id="KW-0694">RNA-binding</keyword>
<dbReference type="PROSITE" id="PS00648">
    <property type="entry name" value="RIBONUCLEASE_P"/>
    <property type="match status" value="1"/>
</dbReference>
<dbReference type="GO" id="GO:0000049">
    <property type="term" value="F:tRNA binding"/>
    <property type="evidence" value="ECO:0007669"/>
    <property type="project" value="InterPro"/>
</dbReference>
<dbReference type="GO" id="GO:0004526">
    <property type="term" value="F:ribonuclease P activity"/>
    <property type="evidence" value="ECO:0007669"/>
    <property type="project" value="InterPro"/>
</dbReference>
<evidence type="ECO:0000256" key="4">
    <source>
        <dbReference type="ARBA" id="ARBA00022759"/>
    </source>
</evidence>
<keyword evidence="2" id="KW-0819">tRNA processing</keyword>
<dbReference type="Pfam" id="PF00825">
    <property type="entry name" value="Ribonuclease_P"/>
    <property type="match status" value="1"/>
</dbReference>
<dbReference type="InterPro" id="IPR020568">
    <property type="entry name" value="Ribosomal_Su5_D2-typ_SF"/>
</dbReference>
<organism evidence="7">
    <name type="scientific">freshwater metagenome</name>
    <dbReference type="NCBI Taxonomy" id="449393"/>
    <lineage>
        <taxon>unclassified sequences</taxon>
        <taxon>metagenomes</taxon>
        <taxon>ecological metagenomes</taxon>
    </lineage>
</organism>
<dbReference type="GO" id="GO:0030677">
    <property type="term" value="C:ribonuclease P complex"/>
    <property type="evidence" value="ECO:0007669"/>
    <property type="project" value="TreeGrafter"/>
</dbReference>
<protein>
    <submittedName>
        <fullName evidence="7">Unannotated protein</fullName>
    </submittedName>
</protein>
<name>A0A6J7JR19_9ZZZZ</name>
<reference evidence="7" key="1">
    <citation type="submission" date="2020-05" db="EMBL/GenBank/DDBJ databases">
        <authorList>
            <person name="Chiriac C."/>
            <person name="Salcher M."/>
            <person name="Ghai R."/>
            <person name="Kavagutti S V."/>
        </authorList>
    </citation>
    <scope>NUCLEOTIDE SEQUENCE</scope>
</reference>
<evidence type="ECO:0000256" key="3">
    <source>
        <dbReference type="ARBA" id="ARBA00022722"/>
    </source>
</evidence>
<dbReference type="EMBL" id="CAFBNO010000002">
    <property type="protein sequence ID" value="CAB4946178.1"/>
    <property type="molecule type" value="Genomic_DNA"/>
</dbReference>
<dbReference type="PANTHER" id="PTHR33992:SF1">
    <property type="entry name" value="RIBONUCLEASE P PROTEIN COMPONENT"/>
    <property type="match status" value="1"/>
</dbReference>
<gene>
    <name evidence="7" type="ORF">UFOPK3837_00132</name>
</gene>
<proteinExistence type="inferred from homology"/>
<keyword evidence="5" id="KW-0378">Hydrolase</keyword>
<dbReference type="PANTHER" id="PTHR33992">
    <property type="entry name" value="RIBONUCLEASE P PROTEIN COMPONENT"/>
    <property type="match status" value="1"/>
</dbReference>
<dbReference type="GO" id="GO:0042781">
    <property type="term" value="F:3'-tRNA processing endoribonuclease activity"/>
    <property type="evidence" value="ECO:0007669"/>
    <property type="project" value="TreeGrafter"/>
</dbReference>
<dbReference type="InterPro" id="IPR014721">
    <property type="entry name" value="Ribsml_uS5_D2-typ_fold_subgr"/>
</dbReference>